<evidence type="ECO:0000313" key="4">
    <source>
        <dbReference type="EMBL" id="KAG7553558.1"/>
    </source>
</evidence>
<proteinExistence type="inferred from homology"/>
<keyword evidence="5" id="KW-1185">Reference proteome</keyword>
<dbReference type="GO" id="GO:0005737">
    <property type="term" value="C:cytoplasm"/>
    <property type="evidence" value="ECO:0007669"/>
    <property type="project" value="TreeGrafter"/>
</dbReference>
<feature type="compositionally biased region" description="Polar residues" evidence="2">
    <location>
        <begin position="701"/>
        <end position="714"/>
    </location>
</feature>
<evidence type="ECO:0000256" key="1">
    <source>
        <dbReference type="ARBA" id="ARBA00038178"/>
    </source>
</evidence>
<comment type="similarity">
    <text evidence="1">Belongs to the AVL9 family.</text>
</comment>
<reference evidence="4" key="1">
    <citation type="submission" date="2020-04" db="EMBL/GenBank/DDBJ databases">
        <title>Analysis of mating type loci in Filobasidium floriforme.</title>
        <authorList>
            <person name="Nowrousian M."/>
        </authorList>
    </citation>
    <scope>NUCLEOTIDE SEQUENCE</scope>
    <source>
        <strain evidence="4">CBS 6242</strain>
    </source>
</reference>
<dbReference type="PANTHER" id="PTHR31017">
    <property type="entry name" value="LATE SECRETORY PATHWAY PROTEIN AVL9-RELATED"/>
    <property type="match status" value="1"/>
</dbReference>
<dbReference type="Pfam" id="PF09794">
    <property type="entry name" value="Avl9"/>
    <property type="match status" value="1"/>
</dbReference>
<organism evidence="4 5">
    <name type="scientific">Filobasidium floriforme</name>
    <dbReference type="NCBI Taxonomy" id="5210"/>
    <lineage>
        <taxon>Eukaryota</taxon>
        <taxon>Fungi</taxon>
        <taxon>Dikarya</taxon>
        <taxon>Basidiomycota</taxon>
        <taxon>Agaricomycotina</taxon>
        <taxon>Tremellomycetes</taxon>
        <taxon>Filobasidiales</taxon>
        <taxon>Filobasidiaceae</taxon>
        <taxon>Filobasidium</taxon>
    </lineage>
</organism>
<dbReference type="InterPro" id="IPR037516">
    <property type="entry name" value="Tripartite_DENN"/>
</dbReference>
<feature type="compositionally biased region" description="Low complexity" evidence="2">
    <location>
        <begin position="638"/>
        <end position="650"/>
    </location>
</feature>
<dbReference type="Proteomes" id="UP000812966">
    <property type="component" value="Unassembled WGS sequence"/>
</dbReference>
<name>A0A8K0NQP8_9TREE</name>
<feature type="domain" description="UDENN" evidence="3">
    <location>
        <begin position="110"/>
        <end position="567"/>
    </location>
</feature>
<feature type="compositionally biased region" description="Polar residues" evidence="2">
    <location>
        <begin position="21"/>
        <end position="33"/>
    </location>
</feature>
<dbReference type="InterPro" id="IPR051731">
    <property type="entry name" value="DENND11/AVL9_GEFs"/>
</dbReference>
<evidence type="ECO:0000313" key="5">
    <source>
        <dbReference type="Proteomes" id="UP000812966"/>
    </source>
</evidence>
<sequence length="714" mass="78407">MNVDNPWGAASPAKELKDVSSNRLSYQEPSLSPTFPPAKPVDLSEESDPSPWESGSGTTYPPSAANPFNAPRTSALRTLETPKKNSQVRLAPTPAGESRAETPLSSPGLDGPLTYSWQPKAEIVLGLAVVGPTVEWSHPPALTRALEKDEELNRLLPFLALPDGAHLSEEDYSYFHCVYAPIPNSTGTTDEIAEEDELPQNQTIFGISCNRQILAADLLVKGEDVTRSTVQKAVVVLASRPVFVSVSDKLGVVTRAFFAQRDFSSTELLPQFYNSIEVSLRDKGNESSMYIGTSLRELLHKFRHRTLTIVKLLMLQKRIMLYGYPVERLCTYQYSLISLMPGLLMNLADAGGPDLDFRSEKAKRPTSLRTSDRNSLLRYMGLPLHTFGANAFFQPYLPLQQIEMLTAGSWLVGTTNSIVTQQRDCQWDLLINIDQNTFEFQDKELEKLVSLTPSDRVWMDQVVKSVEETWNPSDPTRPMGMSGSDDDLRSKFEEYICSALSTMKYADYIVSGQTSIPMPGELPLNVSAPFSEKWLLALKETSACKTWYKSTDELLFDICEPRHPCEGKANAISDIGIRLTEGLYDLHIPDQLGPTKEAIGSALAAGSSSLFRAFDGVRSEVTNRLREREGQPSPDNPTPTSASPVASSLPDVRSTIGGIGSFFGSKLASWQQPKPVKPDPKFANLRPLSLSTTSGTTGTSNASKGSPSQVNAPK</sequence>
<evidence type="ECO:0000256" key="2">
    <source>
        <dbReference type="SAM" id="MobiDB-lite"/>
    </source>
</evidence>
<comment type="caution">
    <text evidence="4">The sequence shown here is derived from an EMBL/GenBank/DDBJ whole genome shotgun (WGS) entry which is preliminary data.</text>
</comment>
<gene>
    <name evidence="4" type="ORF">FFLO_02990</name>
</gene>
<accession>A0A8K0NQP8</accession>
<dbReference type="AlphaFoldDB" id="A0A8K0NQP8"/>
<feature type="region of interest" description="Disordered" evidence="2">
    <location>
        <begin position="668"/>
        <end position="714"/>
    </location>
</feature>
<feature type="region of interest" description="Disordered" evidence="2">
    <location>
        <begin position="1"/>
        <end position="107"/>
    </location>
</feature>
<dbReference type="PANTHER" id="PTHR31017:SF1">
    <property type="entry name" value="LATE SECRETORY PATHWAY PROTEIN AVL9 HOMOLOG"/>
    <property type="match status" value="1"/>
</dbReference>
<protein>
    <recommendedName>
        <fullName evidence="3">UDENN domain-containing protein</fullName>
    </recommendedName>
</protein>
<dbReference type="PROSITE" id="PS50211">
    <property type="entry name" value="DENN"/>
    <property type="match status" value="1"/>
</dbReference>
<evidence type="ECO:0000259" key="3">
    <source>
        <dbReference type="PROSITE" id="PS50211"/>
    </source>
</evidence>
<feature type="region of interest" description="Disordered" evidence="2">
    <location>
        <begin position="622"/>
        <end position="650"/>
    </location>
</feature>
<feature type="compositionally biased region" description="Low complexity" evidence="2">
    <location>
        <begin position="688"/>
        <end position="700"/>
    </location>
</feature>
<dbReference type="EMBL" id="JABELV010000052">
    <property type="protein sequence ID" value="KAG7553558.1"/>
    <property type="molecule type" value="Genomic_DNA"/>
</dbReference>
<dbReference type="InterPro" id="IPR018307">
    <property type="entry name" value="ABL9/DENND6_dom"/>
</dbReference>